<dbReference type="Proteomes" id="UP000267027">
    <property type="component" value="Unassembled WGS sequence"/>
</dbReference>
<dbReference type="Pfam" id="PF10326">
    <property type="entry name" value="7TM_GPCR_Str"/>
    <property type="match status" value="1"/>
</dbReference>
<dbReference type="SUPFAM" id="SSF81321">
    <property type="entry name" value="Family A G protein-coupled receptor-like"/>
    <property type="match status" value="1"/>
</dbReference>
<dbReference type="OMA" id="CAGFDIC"/>
<dbReference type="InterPro" id="IPR019428">
    <property type="entry name" value="7TM_GPCR_serpentine_rcpt_Str"/>
</dbReference>
<organism evidence="4">
    <name type="scientific">Angiostrongylus costaricensis</name>
    <name type="common">Nematode worm</name>
    <dbReference type="NCBI Taxonomy" id="334426"/>
    <lineage>
        <taxon>Eukaryota</taxon>
        <taxon>Metazoa</taxon>
        <taxon>Ecdysozoa</taxon>
        <taxon>Nematoda</taxon>
        <taxon>Chromadorea</taxon>
        <taxon>Rhabditida</taxon>
        <taxon>Rhabditina</taxon>
        <taxon>Rhabditomorpha</taxon>
        <taxon>Strongyloidea</taxon>
        <taxon>Metastrongylidae</taxon>
        <taxon>Angiostrongylus</taxon>
    </lineage>
</organism>
<evidence type="ECO:0000256" key="1">
    <source>
        <dbReference type="SAM" id="Phobius"/>
    </source>
</evidence>
<dbReference type="PANTHER" id="PTHR47758">
    <property type="entry name" value="SERPENTINE RECEPTOR, CLASS M-RELATED"/>
    <property type="match status" value="1"/>
</dbReference>
<protein>
    <submittedName>
        <fullName evidence="4">G protein-coupled receptor</fullName>
    </submittedName>
</protein>
<name>A0A0R3PCW2_ANGCS</name>
<dbReference type="AlphaFoldDB" id="A0A0R3PCW2"/>
<dbReference type="EMBL" id="UYYA01000272">
    <property type="protein sequence ID" value="VDM53289.1"/>
    <property type="molecule type" value="Genomic_DNA"/>
</dbReference>
<sequence length="152" mass="16594">MPSVIVQSGLSSINSYVFGVISISLNSFLIYVIRNRPSRVIGSYKQLMVACAGFDICFSAVYITFAATPEMSALLIVNGGIEMPTICGRVLLVIFVLLFCQSLIIPPSMFVFRYLQICSSTVAITSCETSKLYPPPPVSEEVGFSVISQWKS</sequence>
<reference evidence="2 3" key="2">
    <citation type="submission" date="2018-11" db="EMBL/GenBank/DDBJ databases">
        <authorList>
            <consortium name="Pathogen Informatics"/>
        </authorList>
    </citation>
    <scope>NUCLEOTIDE SEQUENCE [LARGE SCALE GENOMIC DNA]</scope>
    <source>
        <strain evidence="2 3">Costa Rica</strain>
    </source>
</reference>
<dbReference type="PANTHER" id="PTHR47758:SF4">
    <property type="entry name" value="SERPENTINE RECEPTOR, CLASS M"/>
    <property type="match status" value="1"/>
</dbReference>
<evidence type="ECO:0000313" key="2">
    <source>
        <dbReference type="EMBL" id="VDM53289.1"/>
    </source>
</evidence>
<reference evidence="4" key="1">
    <citation type="submission" date="2017-02" db="UniProtKB">
        <authorList>
            <consortium name="WormBaseParasite"/>
        </authorList>
    </citation>
    <scope>IDENTIFICATION</scope>
</reference>
<dbReference type="WBParaSite" id="ACOC_0000170301-mRNA-1">
    <property type="protein sequence ID" value="ACOC_0000170301-mRNA-1"/>
    <property type="gene ID" value="ACOC_0000170301"/>
</dbReference>
<feature type="transmembrane region" description="Helical" evidence="1">
    <location>
        <begin position="86"/>
        <end position="105"/>
    </location>
</feature>
<dbReference type="OrthoDB" id="5792363at2759"/>
<proteinExistence type="predicted"/>
<feature type="transmembrane region" description="Helical" evidence="1">
    <location>
        <begin position="16"/>
        <end position="34"/>
    </location>
</feature>
<feature type="transmembrane region" description="Helical" evidence="1">
    <location>
        <begin position="46"/>
        <end position="66"/>
    </location>
</feature>
<keyword evidence="1" id="KW-1133">Transmembrane helix</keyword>
<keyword evidence="1" id="KW-0812">Transmembrane</keyword>
<evidence type="ECO:0000313" key="3">
    <source>
        <dbReference type="Proteomes" id="UP000267027"/>
    </source>
</evidence>
<keyword evidence="3" id="KW-1185">Reference proteome</keyword>
<keyword evidence="1" id="KW-0472">Membrane</keyword>
<evidence type="ECO:0000313" key="4">
    <source>
        <dbReference type="WBParaSite" id="ACOC_0000170301-mRNA-1"/>
    </source>
</evidence>
<gene>
    <name evidence="2" type="ORF">ACOC_LOCUS1704</name>
</gene>
<accession>A0A0R3PCW2</accession>